<dbReference type="RefSeq" id="WP_125943820.1">
    <property type="nucleotide sequence ID" value="NZ_PXZH01000006.1"/>
</dbReference>
<dbReference type="EMBL" id="PXZH01000006">
    <property type="protein sequence ID" value="RST88726.1"/>
    <property type="molecule type" value="Genomic_DNA"/>
</dbReference>
<dbReference type="AlphaFoldDB" id="A0A429Z4V4"/>
<dbReference type="Proteomes" id="UP000277864">
    <property type="component" value="Unassembled WGS sequence"/>
</dbReference>
<proteinExistence type="predicted"/>
<protein>
    <submittedName>
        <fullName evidence="1">Uncharacterized protein</fullName>
    </submittedName>
</protein>
<comment type="caution">
    <text evidence="1">The sequence shown here is derived from an EMBL/GenBank/DDBJ whole genome shotgun (WGS) entry which is preliminary data.</text>
</comment>
<organism evidence="1 2">
    <name type="scientific">Vagococcus humatus</name>
    <dbReference type="NCBI Taxonomy" id="1889241"/>
    <lineage>
        <taxon>Bacteria</taxon>
        <taxon>Bacillati</taxon>
        <taxon>Bacillota</taxon>
        <taxon>Bacilli</taxon>
        <taxon>Lactobacillales</taxon>
        <taxon>Enterococcaceae</taxon>
        <taxon>Vagococcus</taxon>
    </lineage>
</organism>
<name>A0A429Z4V4_9ENTE</name>
<sequence length="91" mass="10517">MKVNNKQIFIEGKPVTEDYLLNIATELTSLSELIQLVRQPLEMLDYSVTKNDEFVFKHYILTGGLQCLENNLEDIQNKILKISNNICPDEM</sequence>
<evidence type="ECO:0000313" key="2">
    <source>
        <dbReference type="Proteomes" id="UP000277864"/>
    </source>
</evidence>
<gene>
    <name evidence="1" type="ORF">C7P63_08985</name>
</gene>
<keyword evidence="2" id="KW-1185">Reference proteome</keyword>
<evidence type="ECO:0000313" key="1">
    <source>
        <dbReference type="EMBL" id="RST88726.1"/>
    </source>
</evidence>
<reference evidence="1 2" key="1">
    <citation type="submission" date="2018-03" db="EMBL/GenBank/DDBJ databases">
        <authorList>
            <person name="Gulvik C.A."/>
        </authorList>
    </citation>
    <scope>NUCLEOTIDE SEQUENCE [LARGE SCALE GENOMIC DNA]</scope>
    <source>
        <strain evidence="1 2">JCM 31581</strain>
    </source>
</reference>
<accession>A0A429Z4V4</accession>